<accession>A0A6C0KFI5</accession>
<sequence length="47" mass="5606">MFANRRKKATLNTNLYYTNKLNYHLSPHNGSVPELEEENLWISKKNQ</sequence>
<reference evidence="1" key="1">
    <citation type="journal article" date="2020" name="Nature">
        <title>Giant virus diversity and host interactions through global metagenomics.</title>
        <authorList>
            <person name="Schulz F."/>
            <person name="Roux S."/>
            <person name="Paez-Espino D."/>
            <person name="Jungbluth S."/>
            <person name="Walsh D.A."/>
            <person name="Denef V.J."/>
            <person name="McMahon K.D."/>
            <person name="Konstantinidis K.T."/>
            <person name="Eloe-Fadrosh E.A."/>
            <person name="Kyrpides N.C."/>
            <person name="Woyke T."/>
        </authorList>
    </citation>
    <scope>NUCLEOTIDE SEQUENCE</scope>
    <source>
        <strain evidence="1">GVMAG-S-3300012000-53</strain>
    </source>
</reference>
<name>A0A6C0KFI5_9ZZZZ</name>
<organism evidence="1">
    <name type="scientific">viral metagenome</name>
    <dbReference type="NCBI Taxonomy" id="1070528"/>
    <lineage>
        <taxon>unclassified sequences</taxon>
        <taxon>metagenomes</taxon>
        <taxon>organismal metagenomes</taxon>
    </lineage>
</organism>
<evidence type="ECO:0000313" key="1">
    <source>
        <dbReference type="EMBL" id="QHU16775.1"/>
    </source>
</evidence>
<dbReference type="AlphaFoldDB" id="A0A6C0KFI5"/>
<dbReference type="EMBL" id="MN740889">
    <property type="protein sequence ID" value="QHU16775.1"/>
    <property type="molecule type" value="Genomic_DNA"/>
</dbReference>
<protein>
    <submittedName>
        <fullName evidence="1">Uncharacterized protein</fullName>
    </submittedName>
</protein>
<proteinExistence type="predicted"/>